<dbReference type="Proteomes" id="UP001058381">
    <property type="component" value="Chromosome"/>
</dbReference>
<dbReference type="EMBL" id="CP096142">
    <property type="protein sequence ID" value="UXA66002.1"/>
    <property type="molecule type" value="Genomic_DNA"/>
</dbReference>
<dbReference type="RefSeq" id="WP_260807839.1">
    <property type="nucleotide sequence ID" value="NZ_CP096142.1"/>
</dbReference>
<proteinExistence type="predicted"/>
<sequence length="166" mass="17952">MSYRLTENPDRVIRVDDGSTIPRGHRWWDDFENWCVGGGVPEPLAPPQSPETLRTALRAAATQRRWECETGGITIGGVQVGTSTEDQNRISTVLAAADLGTVEQVDFKANNGWVTLTLAEIRGIAAAISAHVQACFTAERAHHEAIDAIGSIDELQAYNVATGWPA</sequence>
<accession>A0A9Q9IYS5</accession>
<dbReference type="GeneID" id="75150260"/>
<evidence type="ECO:0000259" key="1">
    <source>
        <dbReference type="Pfam" id="PF14301"/>
    </source>
</evidence>
<feature type="domain" description="DUF4376" evidence="1">
    <location>
        <begin position="53"/>
        <end position="153"/>
    </location>
</feature>
<reference evidence="2" key="1">
    <citation type="submission" date="2022-04" db="EMBL/GenBank/DDBJ databases">
        <title>Xanthomonas prunicola pv. tritici, a pathogen causing a previously unreported foliar disease of wheat.</title>
        <authorList>
            <person name="Clavijo F."/>
            <person name="Curland R.D."/>
            <person name="Dill-Macky R."/>
            <person name="Pereyra S."/>
            <person name="Roman-Reyna V."/>
            <person name="Siri M.I."/>
        </authorList>
    </citation>
    <scope>NUCLEOTIDE SEQUENCE</scope>
    <source>
        <strain evidence="2">CIX249</strain>
    </source>
</reference>
<protein>
    <submittedName>
        <fullName evidence="2">DUF4376 domain-containing protein</fullName>
    </submittedName>
</protein>
<dbReference type="AlphaFoldDB" id="A0A9Q9IYS5"/>
<evidence type="ECO:0000313" key="2">
    <source>
        <dbReference type="EMBL" id="UXA66002.1"/>
    </source>
</evidence>
<name>A0A9Q9IYS5_9XANT</name>
<dbReference type="InterPro" id="IPR025484">
    <property type="entry name" value="DUF4376"/>
</dbReference>
<dbReference type="Pfam" id="PF14301">
    <property type="entry name" value="DUF4376"/>
    <property type="match status" value="1"/>
</dbReference>
<gene>
    <name evidence="2" type="ORF">M0D43_02875</name>
</gene>
<evidence type="ECO:0000313" key="3">
    <source>
        <dbReference type="Proteomes" id="UP001058381"/>
    </source>
</evidence>
<organism evidence="2 3">
    <name type="scientific">Xanthomonas prunicola</name>
    <dbReference type="NCBI Taxonomy" id="2053930"/>
    <lineage>
        <taxon>Bacteria</taxon>
        <taxon>Pseudomonadati</taxon>
        <taxon>Pseudomonadota</taxon>
        <taxon>Gammaproteobacteria</taxon>
        <taxon>Lysobacterales</taxon>
        <taxon>Lysobacteraceae</taxon>
        <taxon>Xanthomonas</taxon>
    </lineage>
</organism>